<dbReference type="KEGG" id="apes:FOC84_00745"/>
<gene>
    <name evidence="2" type="ORF">FOC84_00745</name>
</gene>
<dbReference type="AlphaFoldDB" id="A0A7D4I534"/>
<evidence type="ECO:0000313" key="3">
    <source>
        <dbReference type="Proteomes" id="UP000500970"/>
    </source>
</evidence>
<evidence type="ECO:0000313" key="2">
    <source>
        <dbReference type="EMBL" id="QKH33542.1"/>
    </source>
</evidence>
<dbReference type="EMBL" id="CP053985">
    <property type="protein sequence ID" value="QKH33542.1"/>
    <property type="molecule type" value="Genomic_DNA"/>
</dbReference>
<dbReference type="RefSeq" id="WP_173142740.1">
    <property type="nucleotide sequence ID" value="NZ_CP053985.1"/>
</dbReference>
<protein>
    <submittedName>
        <fullName evidence="2">Uncharacterized protein</fullName>
    </submittedName>
</protein>
<sequence length="209" mass="22408">MKTLKSSLLLCATLSIGTAFASDDIDMKAFEASSQALRSADAKAEARRAAVAALSPRLQKIPLGERAGAHIAAAGACAIDIPIDDINKLSSLAVAEAVIGKPLAQVPYDAKAILKVTSDAIRTPEAVAAATKRQQRAKNLAQSERDWVSRIRVQVKKINPKGEPSDCRYLRGQIDDLLENAERDNSIDKAELVLFAVQELQGQGKQPPR</sequence>
<name>A0A7D4I534_9BURK</name>
<reference evidence="2 3" key="1">
    <citation type="submission" date="2020-05" db="EMBL/GenBank/DDBJ databases">
        <title>FDA dAtabase for Regulatory Grade micrObial Sequences (FDA-ARGOS): Supporting development and validation of Infectious Disease Dx tests.</title>
        <authorList>
            <person name="Sproer C."/>
            <person name="Gronow S."/>
            <person name="Severitt S."/>
            <person name="Schroder I."/>
            <person name="Tallon L."/>
            <person name="Sadzewicz L."/>
            <person name="Zhao X."/>
            <person name="Vavikolanu K."/>
            <person name="Mehta A."/>
            <person name="Aluvathingal J."/>
            <person name="Nadendla S."/>
            <person name="Myers T."/>
            <person name="Yan Y."/>
            <person name="Sichtig H."/>
        </authorList>
    </citation>
    <scope>NUCLEOTIDE SEQUENCE [LARGE SCALE GENOMIC DNA]</scope>
    <source>
        <strain evidence="2 3">FDAARGOS_790</strain>
    </source>
</reference>
<proteinExistence type="predicted"/>
<keyword evidence="3" id="KW-1185">Reference proteome</keyword>
<accession>A0A7D4I534</accession>
<dbReference type="Proteomes" id="UP000500970">
    <property type="component" value="Chromosome"/>
</dbReference>
<evidence type="ECO:0000256" key="1">
    <source>
        <dbReference type="SAM" id="SignalP"/>
    </source>
</evidence>
<feature type="chain" id="PRO_5028972165" evidence="1">
    <location>
        <begin position="22"/>
        <end position="209"/>
    </location>
</feature>
<organism evidence="2 3">
    <name type="scientific">Achromobacter pestifer</name>
    <dbReference type="NCBI Taxonomy" id="1353889"/>
    <lineage>
        <taxon>Bacteria</taxon>
        <taxon>Pseudomonadati</taxon>
        <taxon>Pseudomonadota</taxon>
        <taxon>Betaproteobacteria</taxon>
        <taxon>Burkholderiales</taxon>
        <taxon>Alcaligenaceae</taxon>
        <taxon>Achromobacter</taxon>
    </lineage>
</organism>
<keyword evidence="1" id="KW-0732">Signal</keyword>
<feature type="signal peptide" evidence="1">
    <location>
        <begin position="1"/>
        <end position="21"/>
    </location>
</feature>